<reference evidence="2 4" key="2">
    <citation type="submission" date="2016-08" db="EMBL/GenBank/DDBJ databases">
        <authorList>
            <person name="Varghese N."/>
            <person name="Submissions Spin"/>
        </authorList>
    </citation>
    <scope>NUCLEOTIDE SEQUENCE [LARGE SCALE GENOMIC DNA]</scope>
    <source>
        <strain evidence="2 4">HL-109</strain>
    </source>
</reference>
<evidence type="ECO:0000313" key="3">
    <source>
        <dbReference type="Proteomes" id="UP000050497"/>
    </source>
</evidence>
<dbReference type="InterPro" id="IPR010607">
    <property type="entry name" value="DUF1194"/>
</dbReference>
<accession>A0A0P8AAN8</accession>
<dbReference type="STRING" id="1653334.GA0071312_0547"/>
<comment type="caution">
    <text evidence="1">The sequence shown here is derived from an EMBL/GenBank/DDBJ whole genome shotgun (WGS) entry which is preliminary data.</text>
</comment>
<evidence type="ECO:0000313" key="1">
    <source>
        <dbReference type="EMBL" id="KPQ12215.1"/>
    </source>
</evidence>
<dbReference type="Proteomes" id="UP000050497">
    <property type="component" value="Unassembled WGS sequence"/>
</dbReference>
<dbReference type="EMBL" id="LJSX01000003">
    <property type="protein sequence ID" value="KPQ12215.1"/>
    <property type="molecule type" value="Genomic_DNA"/>
</dbReference>
<evidence type="ECO:0008006" key="5">
    <source>
        <dbReference type="Google" id="ProtNLM"/>
    </source>
</evidence>
<evidence type="ECO:0000313" key="4">
    <source>
        <dbReference type="Proteomes" id="UP000182800"/>
    </source>
</evidence>
<sequence>MLRALLEARLRQPRGMARAARRASWLALLSLKLLALVAGLTTPPSPARAATSDPDPVDVALVLAVDISFSMTMHELALQRDGYVEAFRDPRVHAAIAAGPHQRIAVSYLEWAGAATREVIAPWRIIGGPDDAEAFADFLAEQPLRRTRRTSISAALAEAASLFETLPATPLRRVIDMSGDGPNNEGRIVTIARNETIDAGITINGLPIMLARGGALDIPDLDHYYIDCVIGGPGAFIVPLRAHDEFTEAIRRKLILEIADLTPPRPLIHRAGERPGADCLIGERMFQDWRERNQMR</sequence>
<dbReference type="SUPFAM" id="SSF53300">
    <property type="entry name" value="vWA-like"/>
    <property type="match status" value="1"/>
</dbReference>
<proteinExistence type="predicted"/>
<dbReference type="Proteomes" id="UP000182800">
    <property type="component" value="Unassembled WGS sequence"/>
</dbReference>
<protein>
    <recommendedName>
        <fullName evidence="5">DUF1194 domain-containing protein</fullName>
    </recommendedName>
</protein>
<reference evidence="1 3" key="1">
    <citation type="submission" date="2015-09" db="EMBL/GenBank/DDBJ databases">
        <title>Identification and resolution of microdiversity through metagenomic sequencing of parallel consortia.</title>
        <authorList>
            <person name="Nelson W.C."/>
            <person name="Romine M.F."/>
            <person name="Lindemann S.R."/>
        </authorList>
    </citation>
    <scope>NUCLEOTIDE SEQUENCE [LARGE SCALE GENOMIC DNA]</scope>
    <source>
        <strain evidence="1">HL-109</strain>
    </source>
</reference>
<dbReference type="RefSeq" id="WP_165603938.1">
    <property type="nucleotide sequence ID" value="NZ_FMBM01000001.1"/>
</dbReference>
<gene>
    <name evidence="2" type="ORF">GA0071312_0547</name>
    <name evidence="1" type="ORF">HLUCCO17_03355</name>
</gene>
<organism evidence="1 3">
    <name type="scientific">Saliniramus fredricksonii</name>
    <dbReference type="NCBI Taxonomy" id="1653334"/>
    <lineage>
        <taxon>Bacteria</taxon>
        <taxon>Pseudomonadati</taxon>
        <taxon>Pseudomonadota</taxon>
        <taxon>Alphaproteobacteria</taxon>
        <taxon>Hyphomicrobiales</taxon>
        <taxon>Salinarimonadaceae</taxon>
        <taxon>Saliniramus</taxon>
    </lineage>
</organism>
<dbReference type="Pfam" id="PF06707">
    <property type="entry name" value="DUF1194"/>
    <property type="match status" value="1"/>
</dbReference>
<keyword evidence="4" id="KW-1185">Reference proteome</keyword>
<dbReference type="Gene3D" id="3.40.50.410">
    <property type="entry name" value="von Willebrand factor, type A domain"/>
    <property type="match status" value="1"/>
</dbReference>
<evidence type="ECO:0000313" key="2">
    <source>
        <dbReference type="EMBL" id="SCC78886.1"/>
    </source>
</evidence>
<name>A0A0P8AAN8_9HYPH</name>
<dbReference type="InterPro" id="IPR036465">
    <property type="entry name" value="vWFA_dom_sf"/>
</dbReference>
<dbReference type="EMBL" id="FMBM01000001">
    <property type="protein sequence ID" value="SCC78886.1"/>
    <property type="molecule type" value="Genomic_DNA"/>
</dbReference>
<dbReference type="AlphaFoldDB" id="A0A0P8AAN8"/>